<dbReference type="CDD" id="cd03130">
    <property type="entry name" value="GATase1_CobB"/>
    <property type="match status" value="1"/>
</dbReference>
<evidence type="ECO:0000256" key="5">
    <source>
        <dbReference type="ARBA" id="ARBA00022840"/>
    </source>
</evidence>
<comment type="pathway">
    <text evidence="8">Cofactor biosynthesis; adenosylcobalamin biosynthesis; cob(II)yrinate a,c-diamide from sirohydrochlorin (anaerobic route): step 10/10.</text>
</comment>
<sequence length="436" mass="49250">MKAVLISGVSSEVGKTVITTGIMKALSKKYDVQGFKVGPDYIDPSYHYMATGNPGRNLDSFFMNEEQIKYLFQKNAKEINIIEGVRGLYEGFSPTSDVGSSASIAKILGCPVILIVNAKSITRSAVAIVKGFLSFDNINIRGVIFNQVRGEKHIKKLKEAFSYYLPEVEILGFIPRTSLLNTESRHLGLVPTAEKDLSEKIEKWGEVIESYLDLSKILEISDYDFEEVDKVYLWEVEKSYKKVGVAYDEAFNFYYWDNFDALKENGAKIKFFSPLHDKEVPDVDLLYIGGGYPELFKERLSRNKELLESLREFDGYIYGECGGLMYLSKSIDNYPMASLLDCKAIMTREVQGLSYVIAKFKEDCLIGKKDKVVKGHEFHYSKLVDVKGKLLIKILRGKGIINNLDGLCNGKVLGSYFHNHAVANPYFASCMVNYDF</sequence>
<reference evidence="11" key="1">
    <citation type="submission" date="2010-04" db="EMBL/GenBank/DDBJ databases">
        <title>Complete sequence of Methanocaldococcus infernus ME.</title>
        <authorList>
            <consortium name="US DOE Joint Genome Institute"/>
            <person name="Lucas S."/>
            <person name="Copeland A."/>
            <person name="Lapidus A."/>
            <person name="Cheng J.-F."/>
            <person name="Bruce D."/>
            <person name="Goodwin L."/>
            <person name="Pitluck S."/>
            <person name="Munk A.C."/>
            <person name="Detter J.C."/>
            <person name="Han C."/>
            <person name="Tapia R."/>
            <person name="Land M."/>
            <person name="Hauser L."/>
            <person name="Kyrpides N."/>
            <person name="Mikhailova N."/>
            <person name="Sieprawska-Lupa M."/>
            <person name="Whitman W.B."/>
            <person name="Woyke T."/>
        </authorList>
    </citation>
    <scope>NUCLEOTIDE SEQUENCE [LARGE SCALE GENOMIC DNA]</scope>
    <source>
        <strain evidence="11">ME</strain>
    </source>
</reference>
<evidence type="ECO:0000313" key="11">
    <source>
        <dbReference type="EMBL" id="ADG14087.1"/>
    </source>
</evidence>
<dbReference type="EC" id="6.3.5.11" evidence="8"/>
<dbReference type="PANTHER" id="PTHR43873:SF1">
    <property type="entry name" value="COBYRINATE A,C-DIAMIDE SYNTHASE"/>
    <property type="match status" value="1"/>
</dbReference>
<dbReference type="SUPFAM" id="SSF52317">
    <property type="entry name" value="Class I glutamine amidotransferase-like"/>
    <property type="match status" value="1"/>
</dbReference>
<comment type="catalytic activity">
    <reaction evidence="8">
        <text>cob(II)yrinate + 2 L-glutamine + 2 ATP + 2 H2O = cob(II)yrinate a,c diamide + 2 L-glutamate + 2 ADP + 2 phosphate + 2 H(+)</text>
        <dbReference type="Rhea" id="RHEA:26289"/>
        <dbReference type="ChEBI" id="CHEBI:15377"/>
        <dbReference type="ChEBI" id="CHEBI:15378"/>
        <dbReference type="ChEBI" id="CHEBI:29985"/>
        <dbReference type="ChEBI" id="CHEBI:30616"/>
        <dbReference type="ChEBI" id="CHEBI:43474"/>
        <dbReference type="ChEBI" id="CHEBI:58359"/>
        <dbReference type="ChEBI" id="CHEBI:58537"/>
        <dbReference type="ChEBI" id="CHEBI:58894"/>
        <dbReference type="ChEBI" id="CHEBI:456216"/>
        <dbReference type="EC" id="6.3.5.11"/>
    </reaction>
</comment>
<keyword evidence="8" id="KW-0484">Methanogenesis</keyword>
<dbReference type="HAMAP" id="MF_00027">
    <property type="entry name" value="CobB_CbiA"/>
    <property type="match status" value="1"/>
</dbReference>
<evidence type="ECO:0000256" key="6">
    <source>
        <dbReference type="ARBA" id="ARBA00022842"/>
    </source>
</evidence>
<organism evidence="11 12">
    <name type="scientific">Methanocaldococcus infernus (strain DSM 11812 / JCM 15783 / ME)</name>
    <dbReference type="NCBI Taxonomy" id="573063"/>
    <lineage>
        <taxon>Archaea</taxon>
        <taxon>Methanobacteriati</taxon>
        <taxon>Methanobacteriota</taxon>
        <taxon>Methanomada group</taxon>
        <taxon>Methanococci</taxon>
        <taxon>Methanococcales</taxon>
        <taxon>Methanocaldococcaceae</taxon>
        <taxon>Methanocaldococcus</taxon>
    </lineage>
</organism>
<dbReference type="UniPathway" id="UPA00148">
    <property type="reaction ID" value="UER00231"/>
</dbReference>
<dbReference type="SUPFAM" id="SSF52540">
    <property type="entry name" value="P-loop containing nucleoside triphosphate hydrolases"/>
    <property type="match status" value="1"/>
</dbReference>
<proteinExistence type="inferred from homology"/>
<evidence type="ECO:0000256" key="1">
    <source>
        <dbReference type="ARBA" id="ARBA00001946"/>
    </source>
</evidence>
<comment type="similarity">
    <text evidence="8">Belongs to the CobB/CbiA family.</text>
</comment>
<comment type="function">
    <text evidence="8">Catalyzes the ATP-dependent amidation of the two carboxylate groups at positions a and c of cobyrinate, using either L-glutamine or ammonia as the nitrogen source. Involved in the biosynthesis of the unique nickel-containing tetrapyrrole coenzyme F430, the prosthetic group of methyl-coenzyme M reductase (MCR), which plays a key role in methanogenesis and anaerobic methane oxidation. Catalyzes the ATP-dependent amidation of the two carboxylate groups at positions a and c of Ni-sirohydrochlorin, using L-glutamine or ammonia as the nitrogen source.</text>
</comment>
<evidence type="ECO:0000313" key="12">
    <source>
        <dbReference type="Proteomes" id="UP000002061"/>
    </source>
</evidence>
<dbReference type="PANTHER" id="PTHR43873">
    <property type="entry name" value="COBYRINATE A,C-DIAMIDE SYNTHASE"/>
    <property type="match status" value="1"/>
</dbReference>
<dbReference type="KEGG" id="mif:Metin_1439"/>
<accession>D5VU34</accession>
<comment type="catalytic activity">
    <reaction evidence="8">
        <text>Ni-sirohydrochlorin + 2 L-glutamine + 2 ATP + 2 H2O = Ni-sirohydrochlorin a,c-diamide + 2 L-glutamate + 2 ADP + 2 phosphate + 2 H(+)</text>
        <dbReference type="Rhea" id="RHEA:52896"/>
        <dbReference type="ChEBI" id="CHEBI:15377"/>
        <dbReference type="ChEBI" id="CHEBI:15378"/>
        <dbReference type="ChEBI" id="CHEBI:29985"/>
        <dbReference type="ChEBI" id="CHEBI:30616"/>
        <dbReference type="ChEBI" id="CHEBI:43474"/>
        <dbReference type="ChEBI" id="CHEBI:58359"/>
        <dbReference type="ChEBI" id="CHEBI:136841"/>
        <dbReference type="ChEBI" id="CHEBI:136887"/>
        <dbReference type="ChEBI" id="CHEBI:456216"/>
        <dbReference type="EC" id="6.3.5.12"/>
    </reaction>
</comment>
<dbReference type="NCBIfam" id="NF033195">
    <property type="entry name" value="F430_CfbB"/>
    <property type="match status" value="1"/>
</dbReference>
<comment type="miscellaneous">
    <text evidence="8">The a and c carboxylates of cobyrinate and Ni-sirohydrochlorin are activated for nucleophilic attack via formation of a phosphorylated intermediate by ATP. CbiA catalyzes first the amidation of the c-carboxylate, and then that of the a-carboxylate.</text>
</comment>
<gene>
    <name evidence="8" type="primary">cbiA</name>
    <name evidence="8" type="synonym">cfbB</name>
    <name evidence="11" type="ordered locus">Metin_1439</name>
</gene>
<dbReference type="STRING" id="573063.Metin_1439"/>
<protein>
    <recommendedName>
        <fullName evidence="8">Cobyrinate a,c-diamide synthase</fullName>
        <ecNumber evidence="8">6.3.5.11</ecNumber>
    </recommendedName>
    <alternativeName>
        <fullName evidence="8">Cobyrinic acid a,c-diamide synthetase</fullName>
    </alternativeName>
    <alternativeName>
        <fullName evidence="8">Ni-sirohydrochlorin a,c-diamide synthase</fullName>
        <ecNumber evidence="8">6.3.5.12</ecNumber>
    </alternativeName>
    <alternativeName>
        <fullName evidence="8">Ni-sirohydrochlorin a,c-diamide synthetase</fullName>
    </alternativeName>
</protein>
<dbReference type="Proteomes" id="UP000002061">
    <property type="component" value="Chromosome"/>
</dbReference>
<dbReference type="Pfam" id="PF07685">
    <property type="entry name" value="GATase_3"/>
    <property type="match status" value="1"/>
</dbReference>
<evidence type="ECO:0000256" key="2">
    <source>
        <dbReference type="ARBA" id="ARBA00022573"/>
    </source>
</evidence>
<dbReference type="GO" id="GO:0005524">
    <property type="term" value="F:ATP binding"/>
    <property type="evidence" value="ECO:0007669"/>
    <property type="project" value="UniProtKB-UniRule"/>
</dbReference>
<dbReference type="GeneID" id="9132478"/>
<keyword evidence="4 8" id="KW-0547">Nucleotide-binding</keyword>
<dbReference type="InterPro" id="IPR004484">
    <property type="entry name" value="CbiA/CobB_synth"/>
</dbReference>
<evidence type="ECO:0000256" key="8">
    <source>
        <dbReference type="HAMAP-Rule" id="MF_00027"/>
    </source>
</evidence>
<dbReference type="GO" id="GO:0042242">
    <property type="term" value="F:cobyrinic acid a,c-diamide synthase activity"/>
    <property type="evidence" value="ECO:0007669"/>
    <property type="project" value="UniProtKB-UniRule"/>
</dbReference>
<keyword evidence="5 8" id="KW-0067">ATP-binding</keyword>
<dbReference type="NCBIfam" id="NF002204">
    <property type="entry name" value="PRK01077.1"/>
    <property type="match status" value="1"/>
</dbReference>
<dbReference type="NCBIfam" id="TIGR00379">
    <property type="entry name" value="cobB"/>
    <property type="match status" value="1"/>
</dbReference>
<dbReference type="RefSeq" id="WP_013100832.1">
    <property type="nucleotide sequence ID" value="NC_014122.1"/>
</dbReference>
<keyword evidence="6 8" id="KW-0460">Magnesium</keyword>
<name>D5VU34_METIM</name>
<dbReference type="GO" id="GO:0015948">
    <property type="term" value="P:methanogenesis"/>
    <property type="evidence" value="ECO:0007669"/>
    <property type="project" value="UniProtKB-KW"/>
</dbReference>
<evidence type="ECO:0000256" key="3">
    <source>
        <dbReference type="ARBA" id="ARBA00022598"/>
    </source>
</evidence>
<dbReference type="CDD" id="cd05388">
    <property type="entry name" value="CobB_N"/>
    <property type="match status" value="1"/>
</dbReference>
<dbReference type="InterPro" id="IPR029062">
    <property type="entry name" value="Class_I_gatase-like"/>
</dbReference>
<evidence type="ECO:0000259" key="10">
    <source>
        <dbReference type="Pfam" id="PF07685"/>
    </source>
</evidence>
<dbReference type="Pfam" id="PF01656">
    <property type="entry name" value="CbiA"/>
    <property type="match status" value="1"/>
</dbReference>
<dbReference type="EMBL" id="CP002009">
    <property type="protein sequence ID" value="ADG14087.1"/>
    <property type="molecule type" value="Genomic_DNA"/>
</dbReference>
<dbReference type="PROSITE" id="PS51274">
    <property type="entry name" value="GATASE_COBBQ"/>
    <property type="match status" value="1"/>
</dbReference>
<keyword evidence="7 8" id="KW-0315">Glutamine amidotransferase</keyword>
<dbReference type="InterPro" id="IPR027417">
    <property type="entry name" value="P-loop_NTPase"/>
</dbReference>
<dbReference type="EC" id="6.3.5.12" evidence="8"/>
<comment type="cofactor">
    <cofactor evidence="1 8">
        <name>Mg(2+)</name>
        <dbReference type="ChEBI" id="CHEBI:18420"/>
    </cofactor>
</comment>
<dbReference type="OrthoDB" id="8896at2157"/>
<keyword evidence="12" id="KW-1185">Reference proteome</keyword>
<dbReference type="Gene3D" id="3.40.50.300">
    <property type="entry name" value="P-loop containing nucleotide triphosphate hydrolases"/>
    <property type="match status" value="1"/>
</dbReference>
<keyword evidence="3 8" id="KW-0436">Ligase</keyword>
<feature type="site" description="Increases nucleophilicity of active site Cys" evidence="8">
    <location>
        <position position="418"/>
    </location>
</feature>
<dbReference type="InterPro" id="IPR002586">
    <property type="entry name" value="CobQ/CobB/MinD/ParA_Nub-bd_dom"/>
</dbReference>
<evidence type="ECO:0000256" key="4">
    <source>
        <dbReference type="ARBA" id="ARBA00022741"/>
    </source>
</evidence>
<dbReference type="HOGENOM" id="CLU_022752_2_0_2"/>
<dbReference type="Gene3D" id="3.40.50.880">
    <property type="match status" value="1"/>
</dbReference>
<keyword evidence="2 8" id="KW-0169">Cobalamin biosynthesis</keyword>
<feature type="domain" description="CobB/CobQ-like glutamine amidotransferase" evidence="10">
    <location>
        <begin position="242"/>
        <end position="423"/>
    </location>
</feature>
<feature type="active site" description="Nucleophile" evidence="8">
    <location>
        <position position="321"/>
    </location>
</feature>
<dbReference type="AlphaFoldDB" id="D5VU34"/>
<dbReference type="GO" id="GO:0009236">
    <property type="term" value="P:cobalamin biosynthetic process"/>
    <property type="evidence" value="ECO:0007669"/>
    <property type="project" value="UniProtKB-UniRule"/>
</dbReference>
<feature type="domain" description="CobQ/CobB/MinD/ParA nucleotide binding" evidence="9">
    <location>
        <begin position="5"/>
        <end position="185"/>
    </location>
</feature>
<dbReference type="InterPro" id="IPR011698">
    <property type="entry name" value="GATase_3"/>
</dbReference>
<evidence type="ECO:0000256" key="7">
    <source>
        <dbReference type="ARBA" id="ARBA00022962"/>
    </source>
</evidence>
<dbReference type="eggNOG" id="arCOG00106">
    <property type="taxonomic scope" value="Archaea"/>
</dbReference>
<comment type="domain">
    <text evidence="8">Comprises of two domains. The C-terminal domain contains the binding site for glutamine and catalyzes the hydrolysis of this substrate to glutamate and ammonia. The N-terminal domain is anticipated to bind ATP, and cobyrinate or Ni-sirohydrochlorin, and catalyzes the ultimate synthesis of the diamide product. The ammonia produced via the glutaminase domain is probably translocated to the adjacent domain via a molecular tunnel, where it reacts with an activated intermediate.</text>
</comment>
<evidence type="ECO:0000259" key="9">
    <source>
        <dbReference type="Pfam" id="PF01656"/>
    </source>
</evidence>